<organism evidence="2 3">
    <name type="scientific">Rhodotorula mucilaginosa</name>
    <name type="common">Yeast</name>
    <name type="synonym">Rhodotorula rubra</name>
    <dbReference type="NCBI Taxonomy" id="5537"/>
    <lineage>
        <taxon>Eukaryota</taxon>
        <taxon>Fungi</taxon>
        <taxon>Dikarya</taxon>
        <taxon>Basidiomycota</taxon>
        <taxon>Pucciniomycotina</taxon>
        <taxon>Microbotryomycetes</taxon>
        <taxon>Sporidiobolales</taxon>
        <taxon>Sporidiobolaceae</taxon>
        <taxon>Rhodotorula</taxon>
    </lineage>
</organism>
<feature type="compositionally biased region" description="Low complexity" evidence="1">
    <location>
        <begin position="457"/>
        <end position="476"/>
    </location>
</feature>
<dbReference type="Pfam" id="PF08316">
    <property type="entry name" value="Pal1"/>
    <property type="match status" value="1"/>
</dbReference>
<dbReference type="PANTHER" id="PTHR28307">
    <property type="entry name" value="PROTEIN PAL1"/>
    <property type="match status" value="1"/>
</dbReference>
<feature type="compositionally biased region" description="Basic and acidic residues" evidence="1">
    <location>
        <begin position="597"/>
        <end position="608"/>
    </location>
</feature>
<feature type="region of interest" description="Disordered" evidence="1">
    <location>
        <begin position="332"/>
        <end position="365"/>
    </location>
</feature>
<dbReference type="EMBL" id="PUHQ01000032">
    <property type="protein sequence ID" value="KAG0661719.1"/>
    <property type="molecule type" value="Genomic_DNA"/>
</dbReference>
<dbReference type="InterPro" id="IPR013226">
    <property type="entry name" value="Pal1"/>
</dbReference>
<feature type="compositionally biased region" description="Basic and acidic residues" evidence="1">
    <location>
        <begin position="184"/>
        <end position="199"/>
    </location>
</feature>
<evidence type="ECO:0000256" key="1">
    <source>
        <dbReference type="SAM" id="MobiDB-lite"/>
    </source>
</evidence>
<dbReference type="Proteomes" id="UP000777482">
    <property type="component" value="Unassembled WGS sequence"/>
</dbReference>
<dbReference type="PANTHER" id="PTHR28307:SF2">
    <property type="entry name" value="PROTEIN PAL1"/>
    <property type="match status" value="1"/>
</dbReference>
<gene>
    <name evidence="2" type="ORF">C6P46_003821</name>
</gene>
<keyword evidence="3" id="KW-1185">Reference proteome</keyword>
<proteinExistence type="predicted"/>
<name>A0A9P7B5Y8_RHOMI</name>
<reference evidence="2 3" key="1">
    <citation type="submission" date="2020-11" db="EMBL/GenBank/DDBJ databases">
        <title>Kefir isolates.</title>
        <authorList>
            <person name="Marcisauskas S."/>
            <person name="Kim Y."/>
            <person name="Blasche S."/>
        </authorList>
    </citation>
    <scope>NUCLEOTIDE SEQUENCE [LARGE SCALE GENOMIC DNA]</scope>
    <source>
        <strain evidence="2 3">KR</strain>
    </source>
</reference>
<evidence type="ECO:0000313" key="3">
    <source>
        <dbReference type="Proteomes" id="UP000777482"/>
    </source>
</evidence>
<feature type="region of interest" description="Disordered" evidence="1">
    <location>
        <begin position="110"/>
        <end position="231"/>
    </location>
</feature>
<feature type="compositionally biased region" description="Low complexity" evidence="1">
    <location>
        <begin position="125"/>
        <end position="134"/>
    </location>
</feature>
<feature type="region of interest" description="Disordered" evidence="1">
    <location>
        <begin position="277"/>
        <end position="308"/>
    </location>
</feature>
<dbReference type="GO" id="GO:0005737">
    <property type="term" value="C:cytoplasm"/>
    <property type="evidence" value="ECO:0007669"/>
    <property type="project" value="TreeGrafter"/>
</dbReference>
<feature type="region of interest" description="Disordered" evidence="1">
    <location>
        <begin position="385"/>
        <end position="658"/>
    </location>
</feature>
<feature type="compositionally biased region" description="Polar residues" evidence="1">
    <location>
        <begin position="559"/>
        <end position="586"/>
    </location>
</feature>
<feature type="compositionally biased region" description="Basic residues" evidence="1">
    <location>
        <begin position="643"/>
        <end position="658"/>
    </location>
</feature>
<feature type="region of interest" description="Disordered" evidence="1">
    <location>
        <begin position="1"/>
        <end position="96"/>
    </location>
</feature>
<feature type="compositionally biased region" description="Polar residues" evidence="1">
    <location>
        <begin position="84"/>
        <end position="96"/>
    </location>
</feature>
<feature type="compositionally biased region" description="Low complexity" evidence="1">
    <location>
        <begin position="389"/>
        <end position="405"/>
    </location>
</feature>
<feature type="compositionally biased region" description="Acidic residues" evidence="1">
    <location>
        <begin position="162"/>
        <end position="173"/>
    </location>
</feature>
<feature type="compositionally biased region" description="Low complexity" evidence="1">
    <location>
        <begin position="203"/>
        <end position="224"/>
    </location>
</feature>
<evidence type="ECO:0000313" key="2">
    <source>
        <dbReference type="EMBL" id="KAG0661719.1"/>
    </source>
</evidence>
<accession>A0A9P7B5Y8</accession>
<sequence>MTLLKRSKSLADLFRPRSRSSGRAADAVAVNPHSHSHASQTTASSSSDADSLPATDAYARQANLRSSSSSPTSTRRPPPPPMIRTNTGASNADMSRSGTVEDILTAYYAESPTKSRHTPILPEVQYSQRQQQQSPTRTRGGPPAVGQPLPKRMDSSGSAFQDGDDDYNNDDGEDSIRQVLPTLPHHDTELARARKEAEANKLQAQQLKSSQRSSRSGRPSQNRSKSSNDLDLIDRLDISGLYGGGGFIRHEGPYAAASTKMQGANAPINAFDPSAFSLAPSQPVRRPSKRNVSNGTGSGRSAGAMLGGLDDPASRSLLSPYAAAAMVPTMSTSSTSSAAGGTGGGSSSEVSLGFPARHPDGKGQQLQEIYGVRDAEAWEDYGRARYDDSSAGTGDASGAASGAASRESVLPGGPVSKEDRMQRAQSIWDIEATLKAGKPVGASNAPPPVPVMPQTWGSPSAGSEFSASTSTSPSLSTNNNKPKRSKSLAARFRAGRKNPTNPLSDGDSPGPPGGGGGEDGRHAGTAYESDGARSVPVSPTEDRRGRNEWPLGASVPASMGSNSTAPSNSYPYPSGAVTSPPASSNGHGYGSGPVEQLEIRTHAIKFDESLSSPTLERTSAGMMSRSLTEDGLASPTSASGGGKKGHGLKRLFSTKRKA</sequence>
<dbReference type="AlphaFoldDB" id="A0A9P7B5Y8"/>
<feature type="compositionally biased region" description="Low complexity" evidence="1">
    <location>
        <begin position="65"/>
        <end position="75"/>
    </location>
</feature>
<feature type="compositionally biased region" description="Low complexity" evidence="1">
    <location>
        <begin position="37"/>
        <end position="57"/>
    </location>
</feature>
<protein>
    <submittedName>
        <fullName evidence="2">Uncharacterized protein</fullName>
    </submittedName>
</protein>
<comment type="caution">
    <text evidence="2">The sequence shown here is derived from an EMBL/GenBank/DDBJ whole genome shotgun (WGS) entry which is preliminary data.</text>
</comment>
<dbReference type="OrthoDB" id="5352132at2759"/>